<evidence type="ECO:0000313" key="2">
    <source>
        <dbReference type="Proteomes" id="UP001597262"/>
    </source>
</evidence>
<accession>A0ABW3RX91</accession>
<organism evidence="1 2">
    <name type="scientific">Paenibacillus puldeungensis</name>
    <dbReference type="NCBI Taxonomy" id="696536"/>
    <lineage>
        <taxon>Bacteria</taxon>
        <taxon>Bacillati</taxon>
        <taxon>Bacillota</taxon>
        <taxon>Bacilli</taxon>
        <taxon>Bacillales</taxon>
        <taxon>Paenibacillaceae</taxon>
        <taxon>Paenibacillus</taxon>
    </lineage>
</organism>
<keyword evidence="2" id="KW-1185">Reference proteome</keyword>
<reference evidence="2" key="1">
    <citation type="journal article" date="2019" name="Int. J. Syst. Evol. Microbiol.">
        <title>The Global Catalogue of Microorganisms (GCM) 10K type strain sequencing project: providing services to taxonomists for standard genome sequencing and annotation.</title>
        <authorList>
            <consortium name="The Broad Institute Genomics Platform"/>
            <consortium name="The Broad Institute Genome Sequencing Center for Infectious Disease"/>
            <person name="Wu L."/>
            <person name="Ma J."/>
        </authorList>
    </citation>
    <scope>NUCLEOTIDE SEQUENCE [LARGE SCALE GENOMIC DNA]</scope>
    <source>
        <strain evidence="2">CCUG 59189</strain>
    </source>
</reference>
<protein>
    <submittedName>
        <fullName evidence="1">Uncharacterized protein</fullName>
    </submittedName>
</protein>
<comment type="caution">
    <text evidence="1">The sequence shown here is derived from an EMBL/GenBank/DDBJ whole genome shotgun (WGS) entry which is preliminary data.</text>
</comment>
<gene>
    <name evidence="1" type="ORF">ACFQ3W_08530</name>
</gene>
<dbReference type="Proteomes" id="UP001597262">
    <property type="component" value="Unassembled WGS sequence"/>
</dbReference>
<dbReference type="EMBL" id="JBHTLM010000004">
    <property type="protein sequence ID" value="MFD1176345.1"/>
    <property type="molecule type" value="Genomic_DNA"/>
</dbReference>
<evidence type="ECO:0000313" key="1">
    <source>
        <dbReference type="EMBL" id="MFD1176345.1"/>
    </source>
</evidence>
<proteinExistence type="predicted"/>
<dbReference type="RefSeq" id="WP_379318591.1">
    <property type="nucleotide sequence ID" value="NZ_JBHTLM010000004.1"/>
</dbReference>
<name>A0ABW3RX91_9BACL</name>
<sequence>MKHKLMIQVFILTLLCAPVMASLSWFGEKIGKPAHVSAVFAGGKPPELTSDNLVDGLQALDLPVPIARVDLSRGILSVDLKVTEDNFDAELIYEGMAEMISFAFDRTSNVDQLLLRLLAEDRWLGTKYLLLAADIRRDEWPAEAMSQLRSVGNVELPDTLRQRLRVTETHLWKKQFNQE</sequence>